<reference evidence="2 3" key="1">
    <citation type="journal article" date="2014" name="Curr. Biol.">
        <title>The genome of the clonal raider ant Cerapachys biroi.</title>
        <authorList>
            <person name="Oxley P.R."/>
            <person name="Ji L."/>
            <person name="Fetter-Pruneda I."/>
            <person name="McKenzie S.K."/>
            <person name="Li C."/>
            <person name="Hu H."/>
            <person name="Zhang G."/>
            <person name="Kronauer D.J."/>
        </authorList>
    </citation>
    <scope>NUCLEOTIDE SEQUENCE [LARGE SCALE GENOMIC DNA]</scope>
</reference>
<proteinExistence type="predicted"/>
<evidence type="ECO:0000256" key="1">
    <source>
        <dbReference type="SAM" id="MobiDB-lite"/>
    </source>
</evidence>
<dbReference type="EMBL" id="KK107078">
    <property type="protein sequence ID" value="EZA60443.1"/>
    <property type="molecule type" value="Genomic_DNA"/>
</dbReference>
<sequence>MRRGNGPNEEAARGRAGRRNLDPQEVSLFSYSAPPRKLGPTRELIYNGHSF</sequence>
<evidence type="ECO:0000313" key="3">
    <source>
        <dbReference type="Proteomes" id="UP000053097"/>
    </source>
</evidence>
<dbReference type="Proteomes" id="UP000053097">
    <property type="component" value="Unassembled WGS sequence"/>
</dbReference>
<keyword evidence="3" id="KW-1185">Reference proteome</keyword>
<evidence type="ECO:0000313" key="2">
    <source>
        <dbReference type="EMBL" id="EZA60443.1"/>
    </source>
</evidence>
<name>A0A026WX73_OOCBI</name>
<dbReference type="AlphaFoldDB" id="A0A026WX73"/>
<gene>
    <name evidence="2" type="ORF">X777_13532</name>
</gene>
<protein>
    <submittedName>
        <fullName evidence="2">Uncharacterized protein</fullName>
    </submittedName>
</protein>
<accession>A0A026WX73</accession>
<organism evidence="2 3">
    <name type="scientific">Ooceraea biroi</name>
    <name type="common">Clonal raider ant</name>
    <name type="synonym">Cerapachys biroi</name>
    <dbReference type="NCBI Taxonomy" id="2015173"/>
    <lineage>
        <taxon>Eukaryota</taxon>
        <taxon>Metazoa</taxon>
        <taxon>Ecdysozoa</taxon>
        <taxon>Arthropoda</taxon>
        <taxon>Hexapoda</taxon>
        <taxon>Insecta</taxon>
        <taxon>Pterygota</taxon>
        <taxon>Neoptera</taxon>
        <taxon>Endopterygota</taxon>
        <taxon>Hymenoptera</taxon>
        <taxon>Apocrita</taxon>
        <taxon>Aculeata</taxon>
        <taxon>Formicoidea</taxon>
        <taxon>Formicidae</taxon>
        <taxon>Dorylinae</taxon>
        <taxon>Ooceraea</taxon>
    </lineage>
</organism>
<feature type="region of interest" description="Disordered" evidence="1">
    <location>
        <begin position="1"/>
        <end position="25"/>
    </location>
</feature>